<keyword evidence="2" id="KW-1185">Reference proteome</keyword>
<name>A0AAN6UKJ2_9PEZI</name>
<accession>A0AAN6UKJ2</accession>
<gene>
    <name evidence="1" type="ORF">BT67DRAFT_295196</name>
</gene>
<sequence>MHALSNTRVVSEQFVEREPYYQDVWDGELGRLGIKSLFGSDIHDMPVTVTGGKSGHKYGHTASDFPTPPGENPVWMVNGIPPVYLGKVWTRSAIPYAWTSSVLFQSFYDTLVQKYGSSAFEVPRLWKQIAVFRGFYDRTYRAKAIRTADTLQGAVADGLDRDVGRALKDIEERRRTWRRLRPWYDSEYYRWEVSPYSHISARDILRRFIDASRPEERESDPLYSEIRASSAATMLGYFMNHYIYSALDAPYARGLWFWKVVACMMEAALPSRMPTNGVYPTRWDINVWGPSMHATQAGTDKWRFPLAREVPEVLTYHWTLAGRHKTRVPEYSNGQVVALKSNRVWLLEQAIKCKREHEQLFPLPEPLSQALNMGLQALFAQAVAGSDDNNWLKFDFDFPPYSTTFVTRDGAGNITPFSGFGSSGVTGDDLEISPLVTAAAARVVTGRRRGSGLRLAQPQRRYFTVSEVGEMVSDDRMGTNWALVADGQGGYNVVDTF</sequence>
<organism evidence="1 2">
    <name type="scientific">Trichocladium antarcticum</name>
    <dbReference type="NCBI Taxonomy" id="1450529"/>
    <lineage>
        <taxon>Eukaryota</taxon>
        <taxon>Fungi</taxon>
        <taxon>Dikarya</taxon>
        <taxon>Ascomycota</taxon>
        <taxon>Pezizomycotina</taxon>
        <taxon>Sordariomycetes</taxon>
        <taxon>Sordariomycetidae</taxon>
        <taxon>Sordariales</taxon>
        <taxon>Chaetomiaceae</taxon>
        <taxon>Trichocladium</taxon>
    </lineage>
</organism>
<comment type="caution">
    <text evidence="1">The sequence shown here is derived from an EMBL/GenBank/DDBJ whole genome shotgun (WGS) entry which is preliminary data.</text>
</comment>
<proteinExistence type="predicted"/>
<dbReference type="EMBL" id="MU853408">
    <property type="protein sequence ID" value="KAK4134464.1"/>
    <property type="molecule type" value="Genomic_DNA"/>
</dbReference>
<reference evidence="1" key="2">
    <citation type="submission" date="2023-05" db="EMBL/GenBank/DDBJ databases">
        <authorList>
            <consortium name="Lawrence Berkeley National Laboratory"/>
            <person name="Steindorff A."/>
            <person name="Hensen N."/>
            <person name="Bonometti L."/>
            <person name="Westerberg I."/>
            <person name="Brannstrom I.O."/>
            <person name="Guillou S."/>
            <person name="Cros-Aarteil S."/>
            <person name="Calhoun S."/>
            <person name="Haridas S."/>
            <person name="Kuo A."/>
            <person name="Mondo S."/>
            <person name="Pangilinan J."/>
            <person name="Riley R."/>
            <person name="Labutti K."/>
            <person name="Andreopoulos B."/>
            <person name="Lipzen A."/>
            <person name="Chen C."/>
            <person name="Yanf M."/>
            <person name="Daum C."/>
            <person name="Ng V."/>
            <person name="Clum A."/>
            <person name="Ohm R."/>
            <person name="Martin F."/>
            <person name="Silar P."/>
            <person name="Natvig D."/>
            <person name="Lalanne C."/>
            <person name="Gautier V."/>
            <person name="Ament-Velasquez S.L."/>
            <person name="Kruys A."/>
            <person name="Hutchinson M.I."/>
            <person name="Powell A.J."/>
            <person name="Barry K."/>
            <person name="Miller A.N."/>
            <person name="Grigoriev I.V."/>
            <person name="Debuchy R."/>
            <person name="Gladieux P."/>
            <person name="Thoren M.H."/>
            <person name="Johannesson H."/>
        </authorList>
    </citation>
    <scope>NUCLEOTIDE SEQUENCE</scope>
    <source>
        <strain evidence="1">CBS 123565</strain>
    </source>
</reference>
<dbReference type="Proteomes" id="UP001304895">
    <property type="component" value="Unassembled WGS sequence"/>
</dbReference>
<protein>
    <submittedName>
        <fullName evidence="1">Uncharacterized protein</fullName>
    </submittedName>
</protein>
<evidence type="ECO:0000313" key="2">
    <source>
        <dbReference type="Proteomes" id="UP001304895"/>
    </source>
</evidence>
<reference evidence="1" key="1">
    <citation type="journal article" date="2023" name="Mol. Phylogenet. Evol.">
        <title>Genome-scale phylogeny and comparative genomics of the fungal order Sordariales.</title>
        <authorList>
            <person name="Hensen N."/>
            <person name="Bonometti L."/>
            <person name="Westerberg I."/>
            <person name="Brannstrom I.O."/>
            <person name="Guillou S."/>
            <person name="Cros-Aarteil S."/>
            <person name="Calhoun S."/>
            <person name="Haridas S."/>
            <person name="Kuo A."/>
            <person name="Mondo S."/>
            <person name="Pangilinan J."/>
            <person name="Riley R."/>
            <person name="LaButti K."/>
            <person name="Andreopoulos B."/>
            <person name="Lipzen A."/>
            <person name="Chen C."/>
            <person name="Yan M."/>
            <person name="Daum C."/>
            <person name="Ng V."/>
            <person name="Clum A."/>
            <person name="Steindorff A."/>
            <person name="Ohm R.A."/>
            <person name="Martin F."/>
            <person name="Silar P."/>
            <person name="Natvig D.O."/>
            <person name="Lalanne C."/>
            <person name="Gautier V."/>
            <person name="Ament-Velasquez S.L."/>
            <person name="Kruys A."/>
            <person name="Hutchinson M.I."/>
            <person name="Powell A.J."/>
            <person name="Barry K."/>
            <person name="Miller A.N."/>
            <person name="Grigoriev I.V."/>
            <person name="Debuchy R."/>
            <person name="Gladieux P."/>
            <person name="Hiltunen Thoren M."/>
            <person name="Johannesson H."/>
        </authorList>
    </citation>
    <scope>NUCLEOTIDE SEQUENCE</scope>
    <source>
        <strain evidence="1">CBS 123565</strain>
    </source>
</reference>
<dbReference type="AlphaFoldDB" id="A0AAN6UKJ2"/>
<evidence type="ECO:0000313" key="1">
    <source>
        <dbReference type="EMBL" id="KAK4134464.1"/>
    </source>
</evidence>